<name>A0A4V3JB50_9LEPT</name>
<keyword evidence="2" id="KW-1185">Reference proteome</keyword>
<evidence type="ECO:0000313" key="2">
    <source>
        <dbReference type="Proteomes" id="UP000297453"/>
    </source>
</evidence>
<dbReference type="Proteomes" id="UP000297453">
    <property type="component" value="Unassembled WGS sequence"/>
</dbReference>
<protein>
    <submittedName>
        <fullName evidence="1">Uncharacterized protein</fullName>
    </submittedName>
</protein>
<accession>A0A4V3JB50</accession>
<dbReference type="RefSeq" id="WP_135588913.1">
    <property type="nucleotide sequence ID" value="NZ_RQEP01000018.1"/>
</dbReference>
<dbReference type="AlphaFoldDB" id="A0A4V3JB50"/>
<proteinExistence type="predicted"/>
<organism evidence="1 2">
    <name type="scientific">Leptospira semungkisensis</name>
    <dbReference type="NCBI Taxonomy" id="2484985"/>
    <lineage>
        <taxon>Bacteria</taxon>
        <taxon>Pseudomonadati</taxon>
        <taxon>Spirochaetota</taxon>
        <taxon>Spirochaetia</taxon>
        <taxon>Leptospirales</taxon>
        <taxon>Leptospiraceae</taxon>
        <taxon>Leptospira</taxon>
    </lineage>
</organism>
<comment type="caution">
    <text evidence="1">The sequence shown here is derived from an EMBL/GenBank/DDBJ whole genome shotgun (WGS) entry which is preliminary data.</text>
</comment>
<gene>
    <name evidence="1" type="ORF">EHO59_13495</name>
</gene>
<sequence length="78" mass="8935">MNEEIQALNKIISIVDEKASLFKKEWSTMPKIRAVTEKKLILDLIDNAMQLAKNVRPSPTDLLGDLQKLKSEFNRLPL</sequence>
<evidence type="ECO:0000313" key="1">
    <source>
        <dbReference type="EMBL" id="TGK00929.1"/>
    </source>
</evidence>
<reference evidence="1" key="1">
    <citation type="journal article" date="2019" name="PLoS Negl. Trop. Dis.">
        <title>Revisiting the worldwide diversity of Leptospira species in the environment.</title>
        <authorList>
            <person name="Vincent A.T."/>
            <person name="Schiettekatte O."/>
            <person name="Bourhy P."/>
            <person name="Veyrier F.J."/>
            <person name="Picardeau M."/>
        </authorList>
    </citation>
    <scope>NUCLEOTIDE SEQUENCE [LARGE SCALE GENOMIC DNA]</scope>
    <source>
        <strain evidence="1">SSS9</strain>
    </source>
</reference>
<dbReference type="EMBL" id="RQEP01000018">
    <property type="protein sequence ID" value="TGK00929.1"/>
    <property type="molecule type" value="Genomic_DNA"/>
</dbReference>
<dbReference type="OrthoDB" id="331558at2"/>